<proteinExistence type="inferred from homology"/>
<sequence>MSFATWIAFVFAASIIAVSPGSGAVLAMSSGLSHGVRKAGATVFGLQLGLLLVLAIAGAGVGSLLLASELAFNIVKTVGALYLIYLGLAQWRSKVEIMPGNDMAPVRTLVPSVGKRVLTGFLTNATNPKGIIFMVAVLPQFIAKDAPLLPQLGILAVTMVCIDSIVMNGYAFLASSMQRFFRDARAVKKQNRFFGGVLMAVGAALFFVKRGASAA</sequence>
<keyword evidence="6 7" id="KW-0472">Membrane</keyword>
<reference evidence="8 9" key="1">
    <citation type="submission" date="2021-08" db="EMBL/GenBank/DDBJ databases">
        <title>Massilia sp. R798.</title>
        <authorList>
            <person name="Baek J.H."/>
            <person name="Jung H.S."/>
            <person name="Kim K.R."/>
            <person name="Jeon C.O."/>
        </authorList>
    </citation>
    <scope>NUCLEOTIDE SEQUENCE [LARGE SCALE GENOMIC DNA]</scope>
    <source>
        <strain evidence="8 9">R798</strain>
    </source>
</reference>
<keyword evidence="3" id="KW-1003">Cell membrane</keyword>
<dbReference type="RefSeq" id="WP_223465564.1">
    <property type="nucleotide sequence ID" value="NZ_JAFBIL020000001.1"/>
</dbReference>
<evidence type="ECO:0000313" key="9">
    <source>
        <dbReference type="Proteomes" id="UP000809349"/>
    </source>
</evidence>
<feature type="transmembrane region" description="Helical" evidence="7">
    <location>
        <begin position="39"/>
        <end position="64"/>
    </location>
</feature>
<accession>A0ABS7SM84</accession>
<feature type="transmembrane region" description="Helical" evidence="7">
    <location>
        <begin position="117"/>
        <end position="142"/>
    </location>
</feature>
<name>A0ABS7SM84_9BURK</name>
<comment type="similarity">
    <text evidence="2">Belongs to the Rht family.</text>
</comment>
<comment type="subcellular location">
    <subcellularLocation>
        <location evidence="1">Cell membrane</location>
        <topology evidence="1">Multi-pass membrane protein</topology>
    </subcellularLocation>
</comment>
<evidence type="ECO:0000256" key="5">
    <source>
        <dbReference type="ARBA" id="ARBA00022989"/>
    </source>
</evidence>
<evidence type="ECO:0000256" key="3">
    <source>
        <dbReference type="ARBA" id="ARBA00022475"/>
    </source>
</evidence>
<keyword evidence="9" id="KW-1185">Reference proteome</keyword>
<comment type="caution">
    <text evidence="8">The sequence shown here is derived from an EMBL/GenBank/DDBJ whole genome shotgun (WGS) entry which is preliminary data.</text>
</comment>
<dbReference type="PANTHER" id="PTHR30086">
    <property type="entry name" value="ARGININE EXPORTER PROTEIN ARGO"/>
    <property type="match status" value="1"/>
</dbReference>
<feature type="transmembrane region" description="Helical" evidence="7">
    <location>
        <begin position="70"/>
        <end position="88"/>
    </location>
</feature>
<protein>
    <submittedName>
        <fullName evidence="8">LysE family transporter</fullName>
    </submittedName>
</protein>
<dbReference type="PIRSF" id="PIRSF006324">
    <property type="entry name" value="LeuE"/>
    <property type="match status" value="1"/>
</dbReference>
<feature type="transmembrane region" description="Helical" evidence="7">
    <location>
        <begin position="148"/>
        <end position="173"/>
    </location>
</feature>
<keyword evidence="5 7" id="KW-1133">Transmembrane helix</keyword>
<evidence type="ECO:0000256" key="1">
    <source>
        <dbReference type="ARBA" id="ARBA00004651"/>
    </source>
</evidence>
<evidence type="ECO:0000313" key="8">
    <source>
        <dbReference type="EMBL" id="MBZ2206280.1"/>
    </source>
</evidence>
<feature type="transmembrane region" description="Helical" evidence="7">
    <location>
        <begin position="6"/>
        <end position="27"/>
    </location>
</feature>
<feature type="transmembrane region" description="Helical" evidence="7">
    <location>
        <begin position="193"/>
        <end position="212"/>
    </location>
</feature>
<evidence type="ECO:0000256" key="6">
    <source>
        <dbReference type="ARBA" id="ARBA00023136"/>
    </source>
</evidence>
<evidence type="ECO:0000256" key="4">
    <source>
        <dbReference type="ARBA" id="ARBA00022692"/>
    </source>
</evidence>
<dbReference type="PANTHER" id="PTHR30086:SF14">
    <property type="entry name" value="HOMOSERINE_HOMOSERINE LACTONE EFFLUX PROTEIN"/>
    <property type="match status" value="1"/>
</dbReference>
<keyword evidence="4 7" id="KW-0812">Transmembrane</keyword>
<dbReference type="EMBL" id="JAFBIL020000001">
    <property type="protein sequence ID" value="MBZ2206280.1"/>
    <property type="molecule type" value="Genomic_DNA"/>
</dbReference>
<dbReference type="Proteomes" id="UP000809349">
    <property type="component" value="Unassembled WGS sequence"/>
</dbReference>
<dbReference type="Pfam" id="PF01810">
    <property type="entry name" value="LysE"/>
    <property type="match status" value="1"/>
</dbReference>
<evidence type="ECO:0000256" key="2">
    <source>
        <dbReference type="ARBA" id="ARBA00007928"/>
    </source>
</evidence>
<organism evidence="8 9">
    <name type="scientific">Massilia soli</name>
    <dbReference type="NCBI Taxonomy" id="2792854"/>
    <lineage>
        <taxon>Bacteria</taxon>
        <taxon>Pseudomonadati</taxon>
        <taxon>Pseudomonadota</taxon>
        <taxon>Betaproteobacteria</taxon>
        <taxon>Burkholderiales</taxon>
        <taxon>Oxalobacteraceae</taxon>
        <taxon>Telluria group</taxon>
        <taxon>Massilia</taxon>
    </lineage>
</organism>
<dbReference type="InterPro" id="IPR001123">
    <property type="entry name" value="LeuE-type"/>
</dbReference>
<evidence type="ECO:0000256" key="7">
    <source>
        <dbReference type="SAM" id="Phobius"/>
    </source>
</evidence>
<gene>
    <name evidence="8" type="ORF">I4X03_003285</name>
</gene>